<evidence type="ECO:0000313" key="1">
    <source>
        <dbReference type="EMBL" id="GMN52048.1"/>
    </source>
</evidence>
<dbReference type="EMBL" id="BTGU01000040">
    <property type="protein sequence ID" value="GMN52048.1"/>
    <property type="molecule type" value="Genomic_DNA"/>
</dbReference>
<proteinExistence type="predicted"/>
<dbReference type="PROSITE" id="PS51257">
    <property type="entry name" value="PROKAR_LIPOPROTEIN"/>
    <property type="match status" value="1"/>
</dbReference>
<reference evidence="1" key="1">
    <citation type="submission" date="2023-07" db="EMBL/GenBank/DDBJ databases">
        <title>draft genome sequence of fig (Ficus carica).</title>
        <authorList>
            <person name="Takahashi T."/>
            <person name="Nishimura K."/>
        </authorList>
    </citation>
    <scope>NUCLEOTIDE SEQUENCE</scope>
</reference>
<accession>A0AA88ASB1</accession>
<gene>
    <name evidence="1" type="ORF">TIFTF001_021200</name>
</gene>
<protein>
    <submittedName>
        <fullName evidence="1">Uncharacterized protein</fullName>
    </submittedName>
</protein>
<organism evidence="1 2">
    <name type="scientific">Ficus carica</name>
    <name type="common">Common fig</name>
    <dbReference type="NCBI Taxonomy" id="3494"/>
    <lineage>
        <taxon>Eukaryota</taxon>
        <taxon>Viridiplantae</taxon>
        <taxon>Streptophyta</taxon>
        <taxon>Embryophyta</taxon>
        <taxon>Tracheophyta</taxon>
        <taxon>Spermatophyta</taxon>
        <taxon>Magnoliopsida</taxon>
        <taxon>eudicotyledons</taxon>
        <taxon>Gunneridae</taxon>
        <taxon>Pentapetalae</taxon>
        <taxon>rosids</taxon>
        <taxon>fabids</taxon>
        <taxon>Rosales</taxon>
        <taxon>Moraceae</taxon>
        <taxon>Ficeae</taxon>
        <taxon>Ficus</taxon>
    </lineage>
</organism>
<keyword evidence="2" id="KW-1185">Reference proteome</keyword>
<sequence>MPMRRNNGQHKDAITMGLQRQWCNNAGNAWIGCSYRSDFFFPAFPPFSLPAEILTSHLSIKFPSTGKIRKTYKNRDTLHQPVSKTKLSVCIPARLRRLIQVSTSFQFSKCTRIS</sequence>
<dbReference type="Proteomes" id="UP001187192">
    <property type="component" value="Unassembled WGS sequence"/>
</dbReference>
<comment type="caution">
    <text evidence="1">The sequence shown here is derived from an EMBL/GenBank/DDBJ whole genome shotgun (WGS) entry which is preliminary data.</text>
</comment>
<name>A0AA88ASB1_FICCA</name>
<dbReference type="AlphaFoldDB" id="A0AA88ASB1"/>
<evidence type="ECO:0000313" key="2">
    <source>
        <dbReference type="Proteomes" id="UP001187192"/>
    </source>
</evidence>